<evidence type="ECO:0000256" key="4">
    <source>
        <dbReference type="ARBA" id="ARBA00023172"/>
    </source>
</evidence>
<dbReference type="PANTHER" id="PTHR30349:SF64">
    <property type="entry name" value="PROPHAGE INTEGRASE INTD-RELATED"/>
    <property type="match status" value="1"/>
</dbReference>
<evidence type="ECO:0000313" key="9">
    <source>
        <dbReference type="Proteomes" id="UP000569914"/>
    </source>
</evidence>
<dbReference type="Pfam" id="PF00589">
    <property type="entry name" value="Phage_integrase"/>
    <property type="match status" value="1"/>
</dbReference>
<evidence type="ECO:0000256" key="1">
    <source>
        <dbReference type="ARBA" id="ARBA00008857"/>
    </source>
</evidence>
<accession>A0A7Y9IBK9</accession>
<keyword evidence="9" id="KW-1185">Reference proteome</keyword>
<dbReference type="Pfam" id="PF26003">
    <property type="entry name" value="Integrase_N_phage"/>
    <property type="match status" value="1"/>
</dbReference>
<dbReference type="InterPro" id="IPR013762">
    <property type="entry name" value="Integrase-like_cat_sf"/>
</dbReference>
<keyword evidence="4" id="KW-0233">DNA recombination</keyword>
<dbReference type="PROSITE" id="PS51900">
    <property type="entry name" value="CB"/>
    <property type="match status" value="1"/>
</dbReference>
<dbReference type="InterPro" id="IPR044068">
    <property type="entry name" value="CB"/>
</dbReference>
<dbReference type="InterPro" id="IPR002104">
    <property type="entry name" value="Integrase_catalytic"/>
</dbReference>
<dbReference type="AlphaFoldDB" id="A0A7Y9IBK9"/>
<keyword evidence="2" id="KW-0229">DNA integration</keyword>
<dbReference type="GO" id="GO:0015074">
    <property type="term" value="P:DNA integration"/>
    <property type="evidence" value="ECO:0007669"/>
    <property type="project" value="UniProtKB-KW"/>
</dbReference>
<dbReference type="Gene3D" id="1.10.443.10">
    <property type="entry name" value="Intergrase catalytic core"/>
    <property type="match status" value="1"/>
</dbReference>
<comment type="similarity">
    <text evidence="1">Belongs to the 'phage' integrase family.</text>
</comment>
<organism evidence="8 9">
    <name type="scientific">Microlunatus parietis</name>
    <dbReference type="NCBI Taxonomy" id="682979"/>
    <lineage>
        <taxon>Bacteria</taxon>
        <taxon>Bacillati</taxon>
        <taxon>Actinomycetota</taxon>
        <taxon>Actinomycetes</taxon>
        <taxon>Propionibacteriales</taxon>
        <taxon>Propionibacteriaceae</taxon>
        <taxon>Microlunatus</taxon>
    </lineage>
</organism>
<evidence type="ECO:0000256" key="5">
    <source>
        <dbReference type="PROSITE-ProRule" id="PRU01248"/>
    </source>
</evidence>
<dbReference type="SUPFAM" id="SSF56349">
    <property type="entry name" value="DNA breaking-rejoining enzymes"/>
    <property type="match status" value="1"/>
</dbReference>
<dbReference type="Gene3D" id="1.10.150.130">
    <property type="match status" value="1"/>
</dbReference>
<evidence type="ECO:0000259" key="7">
    <source>
        <dbReference type="PROSITE" id="PS51900"/>
    </source>
</evidence>
<dbReference type="InterPro" id="IPR010998">
    <property type="entry name" value="Integrase_recombinase_N"/>
</dbReference>
<name>A0A7Y9IBK9_9ACTN</name>
<feature type="domain" description="Core-binding (CB)" evidence="7">
    <location>
        <begin position="78"/>
        <end position="156"/>
    </location>
</feature>
<dbReference type="EMBL" id="JACCBU010000001">
    <property type="protein sequence ID" value="NYE73581.1"/>
    <property type="molecule type" value="Genomic_DNA"/>
</dbReference>
<dbReference type="GO" id="GO:0006310">
    <property type="term" value="P:DNA recombination"/>
    <property type="evidence" value="ECO:0007669"/>
    <property type="project" value="UniProtKB-KW"/>
</dbReference>
<dbReference type="InterPro" id="IPR011010">
    <property type="entry name" value="DNA_brk_join_enz"/>
</dbReference>
<evidence type="ECO:0000259" key="6">
    <source>
        <dbReference type="PROSITE" id="PS51898"/>
    </source>
</evidence>
<evidence type="ECO:0000256" key="2">
    <source>
        <dbReference type="ARBA" id="ARBA00022908"/>
    </source>
</evidence>
<evidence type="ECO:0000256" key="3">
    <source>
        <dbReference type="ARBA" id="ARBA00023125"/>
    </source>
</evidence>
<comment type="caution">
    <text evidence="8">The sequence shown here is derived from an EMBL/GenBank/DDBJ whole genome shotgun (WGS) entry which is preliminary data.</text>
</comment>
<dbReference type="GO" id="GO:0003677">
    <property type="term" value="F:DNA binding"/>
    <property type="evidence" value="ECO:0007669"/>
    <property type="project" value="UniProtKB-UniRule"/>
</dbReference>
<dbReference type="InterPro" id="IPR050090">
    <property type="entry name" value="Tyrosine_recombinase_XerCD"/>
</dbReference>
<feature type="domain" description="Tyr recombinase" evidence="6">
    <location>
        <begin position="179"/>
        <end position="371"/>
    </location>
</feature>
<protein>
    <submittedName>
        <fullName evidence="8">Integrase</fullName>
    </submittedName>
</protein>
<proteinExistence type="inferred from homology"/>
<sequence>MATSRKRKQRKQREPWGRVRELPSGRHQASYVYEGATHKATSTFDTLLDARAWLTAERSLIDRGLWVPLARRNATGLRTLASYAEAWFAGRELKPRTRRHYRGILDRRIIPDLGDHEMDKVTPADVRAWYATLDPTEKTARAHAYSLLKTIFATAIDEEVITIANPCRIKAAGQSKRQRKIKPASLGELEAIVTALPDKWGLMIMFASWCALRFGELTELRRSDLDLKSGTGVIMVTRGVTWAGSPAEPIVGPPKSDAGVRDVDIPPHLLPMIKAHLKDWAQWGKDGLLFPSPRLGNQLQHGSFYKTWDDARKAAGRPDLRFHDLRHTGAVLAAQSGATLAELMARLGHSTPAMAMRYQHVAEGRGAEIARLLSAKVTGATA</sequence>
<gene>
    <name evidence="8" type="ORF">BKA15_004910</name>
</gene>
<dbReference type="Proteomes" id="UP000569914">
    <property type="component" value="Unassembled WGS sequence"/>
</dbReference>
<dbReference type="Pfam" id="PF14659">
    <property type="entry name" value="Phage_int_SAM_3"/>
    <property type="match status" value="1"/>
</dbReference>
<evidence type="ECO:0000313" key="8">
    <source>
        <dbReference type="EMBL" id="NYE73581.1"/>
    </source>
</evidence>
<keyword evidence="3 5" id="KW-0238">DNA-binding</keyword>
<dbReference type="InterPro" id="IPR004107">
    <property type="entry name" value="Integrase_SAM-like_N"/>
</dbReference>
<dbReference type="RefSeq" id="WP_179755182.1">
    <property type="nucleotide sequence ID" value="NZ_JACCBU010000001.1"/>
</dbReference>
<dbReference type="CDD" id="cd01189">
    <property type="entry name" value="INT_ICEBs1_C_like"/>
    <property type="match status" value="1"/>
</dbReference>
<dbReference type="InterPro" id="IPR058717">
    <property type="entry name" value="Phage_L5_Integrase_N"/>
</dbReference>
<dbReference type="PROSITE" id="PS51898">
    <property type="entry name" value="TYR_RECOMBINASE"/>
    <property type="match status" value="1"/>
</dbReference>
<dbReference type="PANTHER" id="PTHR30349">
    <property type="entry name" value="PHAGE INTEGRASE-RELATED"/>
    <property type="match status" value="1"/>
</dbReference>
<reference evidence="8 9" key="1">
    <citation type="submission" date="2020-07" db="EMBL/GenBank/DDBJ databases">
        <title>Sequencing the genomes of 1000 actinobacteria strains.</title>
        <authorList>
            <person name="Klenk H.-P."/>
        </authorList>
    </citation>
    <scope>NUCLEOTIDE SEQUENCE [LARGE SCALE GENOMIC DNA]</scope>
    <source>
        <strain evidence="8 9">DSM 22083</strain>
    </source>
</reference>